<keyword evidence="1" id="KW-0732">Signal</keyword>
<reference evidence="2 3" key="1">
    <citation type="submission" date="2017-07" db="EMBL/GenBank/DDBJ databases">
        <title>Phylogenetic study on the rhizospheric bacterium Ochrobactrum sp. A44.</title>
        <authorList>
            <person name="Krzyzanowska D.M."/>
            <person name="Ossowicki A."/>
            <person name="Rajewska M."/>
            <person name="Maciag T."/>
            <person name="Kaczynski Z."/>
            <person name="Czerwicka M."/>
            <person name="Jafra S."/>
        </authorList>
    </citation>
    <scope>NUCLEOTIDE SEQUENCE [LARGE SCALE GENOMIC DNA]</scope>
    <source>
        <strain evidence="2 3">A44</strain>
    </source>
</reference>
<evidence type="ECO:0000256" key="1">
    <source>
        <dbReference type="SAM" id="SignalP"/>
    </source>
</evidence>
<evidence type="ECO:0000313" key="3">
    <source>
        <dbReference type="Proteomes" id="UP000215256"/>
    </source>
</evidence>
<dbReference type="KEGG" id="och:CES85_2091"/>
<evidence type="ECO:0008006" key="4">
    <source>
        <dbReference type="Google" id="ProtNLM"/>
    </source>
</evidence>
<dbReference type="EMBL" id="CP022604">
    <property type="protein sequence ID" value="ASV85949.1"/>
    <property type="molecule type" value="Genomic_DNA"/>
</dbReference>
<feature type="chain" id="PRO_5012196732" description="Lipoprotein" evidence="1">
    <location>
        <begin position="33"/>
        <end position="285"/>
    </location>
</feature>
<dbReference type="AlphaFoldDB" id="A0A248UI31"/>
<dbReference type="RefSeq" id="WP_191793446.1">
    <property type="nucleotide sequence ID" value="NZ_CP022604.1"/>
</dbReference>
<accession>A0A248UI31</accession>
<evidence type="ECO:0000313" key="2">
    <source>
        <dbReference type="EMBL" id="ASV85949.1"/>
    </source>
</evidence>
<name>A0A248UI31_9HYPH</name>
<sequence>MRTIVKALPAFRRQYVRSAVAGLLVSTFAVMSAPELATAASPAVSAHQHDAAVSAPDAATVLKSIYNVAGDGSDSYVVGKGVTATYWFGHAFERDGKQYFTGFAWETLEKQGDSGEAEAAPEAQVNLSEATFMLSDGSWALQHAARDIGAMGSYEKPDEVDTDRKAVEHRTPAGKLVLAIPIAGFDRGTSYSGYDVFALGKSWTHVGYLLAGEDNGAACSDGEVMPCISNLGEVTFAPDDKSDMPKLVVNFSGTTISAPGKTRELGAADAATYVYDASKKAYESQ</sequence>
<protein>
    <recommendedName>
        <fullName evidence="4">Lipoprotein</fullName>
    </recommendedName>
</protein>
<dbReference type="Proteomes" id="UP000215256">
    <property type="component" value="Chromosome 1"/>
</dbReference>
<gene>
    <name evidence="2" type="ORF">CES85_2091</name>
</gene>
<feature type="signal peptide" evidence="1">
    <location>
        <begin position="1"/>
        <end position="32"/>
    </location>
</feature>
<organism evidence="2 3">
    <name type="scientific">Ochrobactrum quorumnocens</name>
    <dbReference type="NCBI Taxonomy" id="271865"/>
    <lineage>
        <taxon>Bacteria</taxon>
        <taxon>Pseudomonadati</taxon>
        <taxon>Pseudomonadota</taxon>
        <taxon>Alphaproteobacteria</taxon>
        <taxon>Hyphomicrobiales</taxon>
        <taxon>Brucellaceae</taxon>
        <taxon>Brucella/Ochrobactrum group</taxon>
        <taxon>Ochrobactrum</taxon>
    </lineage>
</organism>
<proteinExistence type="predicted"/>